<dbReference type="InterPro" id="IPR049326">
    <property type="entry name" value="Rhodopsin_dom_fungi"/>
</dbReference>
<dbReference type="GO" id="GO:0016020">
    <property type="term" value="C:membrane"/>
    <property type="evidence" value="ECO:0007669"/>
    <property type="project" value="UniProtKB-SubCell"/>
</dbReference>
<keyword evidence="2 6" id="KW-0812">Transmembrane</keyword>
<protein>
    <recommendedName>
        <fullName evidence="7">Rhodopsin domain-containing protein</fullName>
    </recommendedName>
</protein>
<evidence type="ECO:0000256" key="5">
    <source>
        <dbReference type="ARBA" id="ARBA00038359"/>
    </source>
</evidence>
<evidence type="ECO:0000256" key="2">
    <source>
        <dbReference type="ARBA" id="ARBA00022692"/>
    </source>
</evidence>
<feature type="transmembrane region" description="Helical" evidence="6">
    <location>
        <begin position="145"/>
        <end position="163"/>
    </location>
</feature>
<comment type="subcellular location">
    <subcellularLocation>
        <location evidence="1">Membrane</location>
        <topology evidence="1">Multi-pass membrane protein</topology>
    </subcellularLocation>
</comment>
<evidence type="ECO:0000256" key="3">
    <source>
        <dbReference type="ARBA" id="ARBA00022989"/>
    </source>
</evidence>
<comment type="similarity">
    <text evidence="5">Belongs to the SAT4 family.</text>
</comment>
<reference evidence="8 9" key="1">
    <citation type="submission" date="2019-03" db="EMBL/GenBank/DDBJ databases">
        <title>Draft genome sequence of Xylaria hypoxylon DSM 108379, a ubiquitous saprotrophic-parasitic fungi on hardwood.</title>
        <authorList>
            <person name="Buettner E."/>
            <person name="Leonhardt S."/>
            <person name="Gebauer A.M."/>
            <person name="Liers C."/>
            <person name="Hofrichter M."/>
            <person name="Kellner H."/>
        </authorList>
    </citation>
    <scope>NUCLEOTIDE SEQUENCE [LARGE SCALE GENOMIC DNA]</scope>
    <source>
        <strain evidence="8 9">DSM 108379</strain>
    </source>
</reference>
<sequence>MINLGLGRHVDTLPTENVDAALFDLYIAYFVYDFTLFLTKTSALFFYHRVFIRHMHRSWFNYALWVVHFFNVSWLLGIFFGTIFMCDPVAKGYKPNLPGYCSPIGELWIGSAVPSVAIDLIILLLPVPKIWGLEISFAKKSGITVVFAIGYSVIVVSLGRLITVIKSADALSRDLTYEGVPPLYWLCAESPITLISICLPATLSLGRHLMNSYLIPLSNKVKSLVSSKKDSTNTASERQSKGSSISRFEALHRLKPVRGWNSFAYAQNVSINSEIPLVPGTLHGQEYEAAVQSNGPHQNQDSTQVGSVIHVGKTFDISHHDKGT</sequence>
<name>A0A4Z0YTC2_9PEZI</name>
<comment type="caution">
    <text evidence="8">The sequence shown here is derived from an EMBL/GenBank/DDBJ whole genome shotgun (WGS) entry which is preliminary data.</text>
</comment>
<dbReference type="AlphaFoldDB" id="A0A4Z0YTC2"/>
<keyword evidence="3 6" id="KW-1133">Transmembrane helix</keyword>
<feature type="transmembrane region" description="Helical" evidence="6">
    <location>
        <begin position="59"/>
        <end position="85"/>
    </location>
</feature>
<dbReference type="InterPro" id="IPR052337">
    <property type="entry name" value="SAT4-like"/>
</dbReference>
<organism evidence="8 9">
    <name type="scientific">Xylaria hypoxylon</name>
    <dbReference type="NCBI Taxonomy" id="37992"/>
    <lineage>
        <taxon>Eukaryota</taxon>
        <taxon>Fungi</taxon>
        <taxon>Dikarya</taxon>
        <taxon>Ascomycota</taxon>
        <taxon>Pezizomycotina</taxon>
        <taxon>Sordariomycetes</taxon>
        <taxon>Xylariomycetidae</taxon>
        <taxon>Xylariales</taxon>
        <taxon>Xylariaceae</taxon>
        <taxon>Xylaria</taxon>
    </lineage>
</organism>
<dbReference type="PANTHER" id="PTHR33048">
    <property type="entry name" value="PTH11-LIKE INTEGRAL MEMBRANE PROTEIN (AFU_ORTHOLOGUE AFUA_5G11245)"/>
    <property type="match status" value="1"/>
</dbReference>
<evidence type="ECO:0000256" key="6">
    <source>
        <dbReference type="SAM" id="Phobius"/>
    </source>
</evidence>
<proteinExistence type="inferred from homology"/>
<dbReference type="EMBL" id="SKBN01000011">
    <property type="protein sequence ID" value="TGJ87609.1"/>
    <property type="molecule type" value="Genomic_DNA"/>
</dbReference>
<feature type="domain" description="Rhodopsin" evidence="7">
    <location>
        <begin position="2"/>
        <end position="205"/>
    </location>
</feature>
<keyword evidence="4 6" id="KW-0472">Membrane</keyword>
<evidence type="ECO:0000256" key="1">
    <source>
        <dbReference type="ARBA" id="ARBA00004141"/>
    </source>
</evidence>
<evidence type="ECO:0000313" key="8">
    <source>
        <dbReference type="EMBL" id="TGJ87609.1"/>
    </source>
</evidence>
<dbReference type="Pfam" id="PF20684">
    <property type="entry name" value="Fung_rhodopsin"/>
    <property type="match status" value="1"/>
</dbReference>
<dbReference type="PANTHER" id="PTHR33048:SF47">
    <property type="entry name" value="INTEGRAL MEMBRANE PROTEIN-RELATED"/>
    <property type="match status" value="1"/>
</dbReference>
<feature type="transmembrane region" description="Helical" evidence="6">
    <location>
        <begin position="26"/>
        <end position="47"/>
    </location>
</feature>
<dbReference type="Proteomes" id="UP000297716">
    <property type="component" value="Unassembled WGS sequence"/>
</dbReference>
<feature type="transmembrane region" description="Helical" evidence="6">
    <location>
        <begin position="105"/>
        <end position="125"/>
    </location>
</feature>
<evidence type="ECO:0000259" key="7">
    <source>
        <dbReference type="Pfam" id="PF20684"/>
    </source>
</evidence>
<gene>
    <name evidence="8" type="ORF">E0Z10_g1086</name>
</gene>
<evidence type="ECO:0000256" key="4">
    <source>
        <dbReference type="ARBA" id="ARBA00023136"/>
    </source>
</evidence>
<evidence type="ECO:0000313" key="9">
    <source>
        <dbReference type="Proteomes" id="UP000297716"/>
    </source>
</evidence>
<keyword evidence="9" id="KW-1185">Reference proteome</keyword>
<accession>A0A4Z0YTC2</accession>
<dbReference type="OrthoDB" id="3934549at2759"/>